<dbReference type="GeneID" id="18926753"/>
<feature type="compositionally biased region" description="Gly residues" evidence="1">
    <location>
        <begin position="134"/>
        <end position="143"/>
    </location>
</feature>
<sequence>MKSDQLIAALLLGLGPQTMAVVVKFEHASAPAIRDAIDPTTAGGHSLVQYSPAHTKMAESQKEVQRLELEAQRGPPDIPPSPFTFGFKDEQADSSHIGESADSSELKILPSDEKVNRKVYGVGSQTLPERQLRGVGGHAGKAGKGGKKRAGNSGSENSASFSYMLSLIGLLVNFPLLGRLFTR</sequence>
<dbReference type="OrthoDB" id="2517145at2759"/>
<dbReference type="InParanoid" id="F4RMK4"/>
<protein>
    <submittedName>
        <fullName evidence="4">Secreted protein</fullName>
    </submittedName>
</protein>
<feature type="transmembrane region" description="Helical" evidence="2">
    <location>
        <begin position="161"/>
        <end position="181"/>
    </location>
</feature>
<dbReference type="RefSeq" id="XP_007410286.1">
    <property type="nucleotide sequence ID" value="XM_007410224.1"/>
</dbReference>
<feature type="region of interest" description="Disordered" evidence="1">
    <location>
        <begin position="133"/>
        <end position="155"/>
    </location>
</feature>
<keyword evidence="2" id="KW-0812">Transmembrane</keyword>
<proteinExistence type="predicted"/>
<evidence type="ECO:0000313" key="5">
    <source>
        <dbReference type="Proteomes" id="UP000001072"/>
    </source>
</evidence>
<feature type="chain" id="PRO_5003317777" evidence="3">
    <location>
        <begin position="21"/>
        <end position="183"/>
    </location>
</feature>
<evidence type="ECO:0000256" key="2">
    <source>
        <dbReference type="SAM" id="Phobius"/>
    </source>
</evidence>
<organism evidence="5">
    <name type="scientific">Melampsora larici-populina (strain 98AG31 / pathotype 3-4-7)</name>
    <name type="common">Poplar leaf rust fungus</name>
    <dbReference type="NCBI Taxonomy" id="747676"/>
    <lineage>
        <taxon>Eukaryota</taxon>
        <taxon>Fungi</taxon>
        <taxon>Dikarya</taxon>
        <taxon>Basidiomycota</taxon>
        <taxon>Pucciniomycotina</taxon>
        <taxon>Pucciniomycetes</taxon>
        <taxon>Pucciniales</taxon>
        <taxon>Melampsoraceae</taxon>
        <taxon>Melampsora</taxon>
    </lineage>
</organism>
<feature type="signal peptide" evidence="3">
    <location>
        <begin position="1"/>
        <end position="20"/>
    </location>
</feature>
<dbReference type="VEuPathDB" id="FungiDB:MELLADRAFT_124375"/>
<dbReference type="KEGG" id="mlr:MELLADRAFT_124375"/>
<evidence type="ECO:0000313" key="4">
    <source>
        <dbReference type="EMBL" id="EGG06452.1"/>
    </source>
</evidence>
<evidence type="ECO:0000256" key="1">
    <source>
        <dbReference type="SAM" id="MobiDB-lite"/>
    </source>
</evidence>
<keyword evidence="5" id="KW-1185">Reference proteome</keyword>
<reference evidence="5" key="1">
    <citation type="journal article" date="2011" name="Proc. Natl. Acad. Sci. U.S.A.">
        <title>Obligate biotrophy features unraveled by the genomic analysis of rust fungi.</title>
        <authorList>
            <person name="Duplessis S."/>
            <person name="Cuomo C.A."/>
            <person name="Lin Y.-C."/>
            <person name="Aerts A."/>
            <person name="Tisserant E."/>
            <person name="Veneault-Fourrey C."/>
            <person name="Joly D.L."/>
            <person name="Hacquard S."/>
            <person name="Amselem J."/>
            <person name="Cantarel B.L."/>
            <person name="Chiu R."/>
            <person name="Coutinho P.M."/>
            <person name="Feau N."/>
            <person name="Field M."/>
            <person name="Frey P."/>
            <person name="Gelhaye E."/>
            <person name="Goldberg J."/>
            <person name="Grabherr M.G."/>
            <person name="Kodira C.D."/>
            <person name="Kohler A."/>
            <person name="Kuees U."/>
            <person name="Lindquist E.A."/>
            <person name="Lucas S.M."/>
            <person name="Mago R."/>
            <person name="Mauceli E."/>
            <person name="Morin E."/>
            <person name="Murat C."/>
            <person name="Pangilinan J.L."/>
            <person name="Park R."/>
            <person name="Pearson M."/>
            <person name="Quesneville H."/>
            <person name="Rouhier N."/>
            <person name="Sakthikumar S."/>
            <person name="Salamov A.A."/>
            <person name="Schmutz J."/>
            <person name="Selles B."/>
            <person name="Shapiro H."/>
            <person name="Tanguay P."/>
            <person name="Tuskan G.A."/>
            <person name="Henrissat B."/>
            <person name="Van de Peer Y."/>
            <person name="Rouze P."/>
            <person name="Ellis J.G."/>
            <person name="Dodds P.N."/>
            <person name="Schein J.E."/>
            <person name="Zhong S."/>
            <person name="Hamelin R.C."/>
            <person name="Grigoriev I.V."/>
            <person name="Szabo L.J."/>
            <person name="Martin F."/>
        </authorList>
    </citation>
    <scope>NUCLEOTIDE SEQUENCE [LARGE SCALE GENOMIC DNA]</scope>
    <source>
        <strain evidence="5">98AG31 / pathotype 3-4-7</strain>
    </source>
</reference>
<gene>
    <name evidence="4" type="ORF">MELLADRAFT_124375</name>
</gene>
<keyword evidence="2" id="KW-1133">Transmembrane helix</keyword>
<keyword evidence="3" id="KW-0732">Signal</keyword>
<dbReference type="HOGENOM" id="CLU_1475480_0_0_1"/>
<dbReference type="EMBL" id="GL883108">
    <property type="protein sequence ID" value="EGG06452.1"/>
    <property type="molecule type" value="Genomic_DNA"/>
</dbReference>
<accession>F4RMK4</accession>
<dbReference type="AlphaFoldDB" id="F4RMK4"/>
<keyword evidence="2" id="KW-0472">Membrane</keyword>
<name>F4RMK4_MELLP</name>
<dbReference type="Proteomes" id="UP000001072">
    <property type="component" value="Unassembled WGS sequence"/>
</dbReference>
<evidence type="ECO:0000256" key="3">
    <source>
        <dbReference type="SAM" id="SignalP"/>
    </source>
</evidence>